<dbReference type="GO" id="GO:0003676">
    <property type="term" value="F:nucleic acid binding"/>
    <property type="evidence" value="ECO:0007669"/>
    <property type="project" value="InterPro"/>
</dbReference>
<dbReference type="PANTHER" id="PTHR13068">
    <property type="entry name" value="CGI-12 PROTEIN-RELATED"/>
    <property type="match status" value="1"/>
</dbReference>
<dbReference type="EMBL" id="JAHRHJ020000007">
    <property type="protein sequence ID" value="KAH9308191.1"/>
    <property type="molecule type" value="Genomic_DNA"/>
</dbReference>
<dbReference type="SMART" id="SM00733">
    <property type="entry name" value="Mterf"/>
    <property type="match status" value="6"/>
</dbReference>
<comment type="similarity">
    <text evidence="1">Belongs to the mTERF family.</text>
</comment>
<keyword evidence="2" id="KW-0806">Transcription termination</keyword>
<feature type="non-terminal residue" evidence="5">
    <location>
        <position position="1"/>
    </location>
</feature>
<accession>A0AA38FPS7</accession>
<dbReference type="Pfam" id="PF02536">
    <property type="entry name" value="mTERF"/>
    <property type="match status" value="1"/>
</dbReference>
<keyword evidence="2" id="KW-0804">Transcription</keyword>
<dbReference type="AlphaFoldDB" id="A0AA38FPS7"/>
<keyword evidence="3" id="KW-0809">Transit peptide</keyword>
<gene>
    <name evidence="5" type="ORF">KI387_036102</name>
</gene>
<protein>
    <submittedName>
        <fullName evidence="5">Uncharacterized protein</fullName>
    </submittedName>
</protein>
<feature type="transmembrane region" description="Helical" evidence="4">
    <location>
        <begin position="23"/>
        <end position="43"/>
    </location>
</feature>
<dbReference type="Gene3D" id="1.25.70.10">
    <property type="entry name" value="Transcription termination factor 3, mitochondrial"/>
    <property type="match status" value="1"/>
</dbReference>
<keyword evidence="6" id="KW-1185">Reference proteome</keyword>
<organism evidence="5 6">
    <name type="scientific">Taxus chinensis</name>
    <name type="common">Chinese yew</name>
    <name type="synonym">Taxus wallichiana var. chinensis</name>
    <dbReference type="NCBI Taxonomy" id="29808"/>
    <lineage>
        <taxon>Eukaryota</taxon>
        <taxon>Viridiplantae</taxon>
        <taxon>Streptophyta</taxon>
        <taxon>Embryophyta</taxon>
        <taxon>Tracheophyta</taxon>
        <taxon>Spermatophyta</taxon>
        <taxon>Pinopsida</taxon>
        <taxon>Pinidae</taxon>
        <taxon>Conifers II</taxon>
        <taxon>Cupressales</taxon>
        <taxon>Taxaceae</taxon>
        <taxon>Taxus</taxon>
    </lineage>
</organism>
<dbReference type="InterPro" id="IPR038538">
    <property type="entry name" value="MTERF_sf"/>
</dbReference>
<dbReference type="Proteomes" id="UP000824469">
    <property type="component" value="Unassembled WGS sequence"/>
</dbReference>
<dbReference type="GO" id="GO:0006353">
    <property type="term" value="P:DNA-templated transcription termination"/>
    <property type="evidence" value="ECO:0007669"/>
    <property type="project" value="UniProtKB-KW"/>
</dbReference>
<reference evidence="5 6" key="1">
    <citation type="journal article" date="2021" name="Nat. Plants">
        <title>The Taxus genome provides insights into paclitaxel biosynthesis.</title>
        <authorList>
            <person name="Xiong X."/>
            <person name="Gou J."/>
            <person name="Liao Q."/>
            <person name="Li Y."/>
            <person name="Zhou Q."/>
            <person name="Bi G."/>
            <person name="Li C."/>
            <person name="Du R."/>
            <person name="Wang X."/>
            <person name="Sun T."/>
            <person name="Guo L."/>
            <person name="Liang H."/>
            <person name="Lu P."/>
            <person name="Wu Y."/>
            <person name="Zhang Z."/>
            <person name="Ro D.K."/>
            <person name="Shang Y."/>
            <person name="Huang S."/>
            <person name="Yan J."/>
        </authorList>
    </citation>
    <scope>NUCLEOTIDE SEQUENCE [LARGE SCALE GENOMIC DNA]</scope>
    <source>
        <strain evidence="5">Ta-2019</strain>
    </source>
</reference>
<comment type="caution">
    <text evidence="5">The sequence shown here is derived from an EMBL/GenBank/DDBJ whole genome shotgun (WGS) entry which is preliminary data.</text>
</comment>
<keyword evidence="4" id="KW-1133">Transmembrane helix</keyword>
<keyword evidence="4" id="KW-0472">Membrane</keyword>
<evidence type="ECO:0000256" key="2">
    <source>
        <dbReference type="ARBA" id="ARBA00022472"/>
    </source>
</evidence>
<evidence type="ECO:0000256" key="1">
    <source>
        <dbReference type="ARBA" id="ARBA00007692"/>
    </source>
</evidence>
<keyword evidence="4" id="KW-0812">Transmembrane</keyword>
<keyword evidence="2" id="KW-0805">Transcription regulation</keyword>
<evidence type="ECO:0000256" key="4">
    <source>
        <dbReference type="SAM" id="Phobius"/>
    </source>
</evidence>
<sequence>RLANSIVIERAKHAFLILRVNRLLLYLGIVLMASLSVYVIFSFESPLHFSTCKHTRSLSIPKCLVLPLRFSQPRFSACLSSKSSLFSTPKSSIHAISPAQSHPQEEEEEENRQPYYDDITEFLLKECGVSESHLPTINRRTSAPLSKRKSTHTAQQALQLFKDSGLTSDQVRKVVRRYPNALALRVDRVKPKIELLNRLGLTGEDLAAVIAREPRILGLNLEKNLGPKIRLLVNQFGSEIDVAQAIRRAPVLLFSDSNVLENVARKLKQMESIGLLEDEVKEIFKKAPGLLSITTESLEKKLNHIASIGLTDDEIKMLLKKGPRILAMSVDKMKKNMDFLTHTAGFHPNIVLKYPSFFQFSLEKRLKPRFMLFEYLTEMQSSKCLTTSLVRMLTLSEQEFSHKFLRNSPQAAELYYSYLSKSSEFSLNG</sequence>
<evidence type="ECO:0000313" key="6">
    <source>
        <dbReference type="Proteomes" id="UP000824469"/>
    </source>
</evidence>
<evidence type="ECO:0000256" key="3">
    <source>
        <dbReference type="ARBA" id="ARBA00022946"/>
    </source>
</evidence>
<evidence type="ECO:0000313" key="5">
    <source>
        <dbReference type="EMBL" id="KAH9308191.1"/>
    </source>
</evidence>
<proteinExistence type="inferred from homology"/>
<dbReference type="InterPro" id="IPR003690">
    <property type="entry name" value="MTERF"/>
</dbReference>
<name>A0AA38FPS7_TAXCH</name>
<dbReference type="PANTHER" id="PTHR13068:SF112">
    <property type="entry name" value="TRANSCRIPTION TERMINATION FACTOR 3, MITOCHONDRIAL"/>
    <property type="match status" value="1"/>
</dbReference>
<dbReference type="OMA" id="TETTIEC"/>